<accession>K0RA97</accession>
<feature type="compositionally biased region" description="Polar residues" evidence="2">
    <location>
        <begin position="534"/>
        <end position="548"/>
    </location>
</feature>
<dbReference type="EMBL" id="AGNL01045064">
    <property type="protein sequence ID" value="EJK49154.1"/>
    <property type="molecule type" value="Genomic_DNA"/>
</dbReference>
<organism evidence="4 5">
    <name type="scientific">Thalassiosira oceanica</name>
    <name type="common">Marine diatom</name>
    <dbReference type="NCBI Taxonomy" id="159749"/>
    <lineage>
        <taxon>Eukaryota</taxon>
        <taxon>Sar</taxon>
        <taxon>Stramenopiles</taxon>
        <taxon>Ochrophyta</taxon>
        <taxon>Bacillariophyta</taxon>
        <taxon>Coscinodiscophyceae</taxon>
        <taxon>Thalassiosirophycidae</taxon>
        <taxon>Thalassiosirales</taxon>
        <taxon>Thalassiosiraceae</taxon>
        <taxon>Thalassiosira</taxon>
    </lineage>
</organism>
<feature type="compositionally biased region" description="Basic and acidic residues" evidence="2">
    <location>
        <begin position="1"/>
        <end position="17"/>
    </location>
</feature>
<feature type="compositionally biased region" description="Polar residues" evidence="2">
    <location>
        <begin position="637"/>
        <end position="658"/>
    </location>
</feature>
<dbReference type="Pfam" id="PF13639">
    <property type="entry name" value="zf-RING_2"/>
    <property type="match status" value="1"/>
</dbReference>
<gene>
    <name evidence="4" type="ORF">THAOC_31999</name>
</gene>
<evidence type="ECO:0000256" key="1">
    <source>
        <dbReference type="PROSITE-ProRule" id="PRU00175"/>
    </source>
</evidence>
<dbReference type="InterPro" id="IPR013083">
    <property type="entry name" value="Znf_RING/FYVE/PHD"/>
</dbReference>
<dbReference type="CDD" id="cd16448">
    <property type="entry name" value="RING-H2"/>
    <property type="match status" value="1"/>
</dbReference>
<sequence>MNDEARTRDQGVERDAAPSRVVPLVQARRALRQSSLSVRPSPYALTVSAPGKRSGKQNGRRASGAECIVAGSEQGGGSSGAEEARHAKAPKGALQSHSKPQNQGPESSVADCSICLCPLSANWGVAAPCGHPFHRDCWDQLVAASQRGGGRRKKPACPICKGASNSFVPVYVDLGNNDSEQYPKADDGGIIDLDGCESDEVDGLIEKWDIMWSNFERLCNEDRSSDDQRAEDGSVAGTVDLLGDDEIRGRSEVTSIFNDLIDLTQQNSTINDADDIKTGPVRLTDRLGDISDDAKLLRLEEKHKSILAVTVQLKDLHERIMGAFLLAESTPSSTSSGRQAQKLRKRVLSMQAQNRELADETCSLREKVTLLSSKMEATNQNILQRTLELEKEKRLHESTKAHYNGIEESFRTSLAKGAVEKKALENSLASLRTEFENERSRNGLRDMDEMSLMVRKYRKMSQEHYDLQQKNLALERRDRDLQSRLEREKIRYSELKTQLDGWKSASRPALIEDRKKLSIGSSPATRMRPAKTSLPANPQNLVTKQSARSVHRLDGRHGLNNDRLAPQMRKRPRLTVDAPSAQGKQRSTAMDALLGAPYRKKFSRQKPEKRDSFEGNSVQVMLRTESSSKKRSIMPPGSQNNTQCQPSLKPPSSSNSQRRAVVKVTAKPKGNIATFFS</sequence>
<evidence type="ECO:0000313" key="5">
    <source>
        <dbReference type="Proteomes" id="UP000266841"/>
    </source>
</evidence>
<feature type="region of interest" description="Disordered" evidence="2">
    <location>
        <begin position="1"/>
        <end position="105"/>
    </location>
</feature>
<dbReference type="eggNOG" id="ENOG502SZ0B">
    <property type="taxonomic scope" value="Eukaryota"/>
</dbReference>
<keyword evidence="1" id="KW-0863">Zinc-finger</keyword>
<comment type="caution">
    <text evidence="4">The sequence shown here is derived from an EMBL/GenBank/DDBJ whole genome shotgun (WGS) entry which is preliminary data.</text>
</comment>
<feature type="domain" description="RING-type" evidence="3">
    <location>
        <begin position="112"/>
        <end position="161"/>
    </location>
</feature>
<dbReference type="InterPro" id="IPR001841">
    <property type="entry name" value="Znf_RING"/>
</dbReference>
<feature type="compositionally biased region" description="Basic and acidic residues" evidence="2">
    <location>
        <begin position="551"/>
        <end position="560"/>
    </location>
</feature>
<keyword evidence="1" id="KW-0479">Metal-binding</keyword>
<dbReference type="GO" id="GO:0008270">
    <property type="term" value="F:zinc ion binding"/>
    <property type="evidence" value="ECO:0007669"/>
    <property type="project" value="UniProtKB-KW"/>
</dbReference>
<keyword evidence="5" id="KW-1185">Reference proteome</keyword>
<feature type="compositionally biased region" description="Polar residues" evidence="2">
    <location>
        <begin position="95"/>
        <end position="105"/>
    </location>
</feature>
<name>K0RA97_THAOC</name>
<keyword evidence="1" id="KW-0862">Zinc</keyword>
<evidence type="ECO:0000256" key="2">
    <source>
        <dbReference type="SAM" id="MobiDB-lite"/>
    </source>
</evidence>
<dbReference type="PROSITE" id="PS50089">
    <property type="entry name" value="ZF_RING_2"/>
    <property type="match status" value="1"/>
</dbReference>
<dbReference type="AlphaFoldDB" id="K0RA97"/>
<proteinExistence type="predicted"/>
<evidence type="ECO:0000313" key="4">
    <source>
        <dbReference type="EMBL" id="EJK49154.1"/>
    </source>
</evidence>
<protein>
    <recommendedName>
        <fullName evidence="3">RING-type domain-containing protein</fullName>
    </recommendedName>
</protein>
<feature type="region of interest" description="Disordered" evidence="2">
    <location>
        <begin position="518"/>
        <end position="665"/>
    </location>
</feature>
<dbReference type="Proteomes" id="UP000266841">
    <property type="component" value="Unassembled WGS sequence"/>
</dbReference>
<dbReference type="Gene3D" id="3.30.40.10">
    <property type="entry name" value="Zinc/RING finger domain, C3HC4 (zinc finger)"/>
    <property type="match status" value="1"/>
</dbReference>
<dbReference type="SMART" id="SM00184">
    <property type="entry name" value="RING"/>
    <property type="match status" value="1"/>
</dbReference>
<dbReference type="SUPFAM" id="SSF57850">
    <property type="entry name" value="RING/U-box"/>
    <property type="match status" value="1"/>
</dbReference>
<reference evidence="4 5" key="1">
    <citation type="journal article" date="2012" name="Genome Biol.">
        <title>Genome and low-iron response of an oceanic diatom adapted to chronic iron limitation.</title>
        <authorList>
            <person name="Lommer M."/>
            <person name="Specht M."/>
            <person name="Roy A.S."/>
            <person name="Kraemer L."/>
            <person name="Andreson R."/>
            <person name="Gutowska M.A."/>
            <person name="Wolf J."/>
            <person name="Bergner S.V."/>
            <person name="Schilhabel M.B."/>
            <person name="Klostermeier U.C."/>
            <person name="Beiko R.G."/>
            <person name="Rosenstiel P."/>
            <person name="Hippler M."/>
            <person name="Laroche J."/>
        </authorList>
    </citation>
    <scope>NUCLEOTIDE SEQUENCE [LARGE SCALE GENOMIC DNA]</scope>
    <source>
        <strain evidence="4 5">CCMP1005</strain>
    </source>
</reference>
<evidence type="ECO:0000259" key="3">
    <source>
        <dbReference type="PROSITE" id="PS50089"/>
    </source>
</evidence>